<dbReference type="Proteomes" id="UP000237000">
    <property type="component" value="Unassembled WGS sequence"/>
</dbReference>
<dbReference type="InParanoid" id="A0A2P5FB19"/>
<protein>
    <submittedName>
        <fullName evidence="2">Uncharacterized protein</fullName>
    </submittedName>
</protein>
<gene>
    <name evidence="2" type="ORF">TorRG33x02_091780</name>
</gene>
<organism evidence="2 3">
    <name type="scientific">Trema orientale</name>
    <name type="common">Charcoal tree</name>
    <name type="synonym">Celtis orientalis</name>
    <dbReference type="NCBI Taxonomy" id="63057"/>
    <lineage>
        <taxon>Eukaryota</taxon>
        <taxon>Viridiplantae</taxon>
        <taxon>Streptophyta</taxon>
        <taxon>Embryophyta</taxon>
        <taxon>Tracheophyta</taxon>
        <taxon>Spermatophyta</taxon>
        <taxon>Magnoliopsida</taxon>
        <taxon>eudicotyledons</taxon>
        <taxon>Gunneridae</taxon>
        <taxon>Pentapetalae</taxon>
        <taxon>rosids</taxon>
        <taxon>fabids</taxon>
        <taxon>Rosales</taxon>
        <taxon>Cannabaceae</taxon>
        <taxon>Trema</taxon>
    </lineage>
</organism>
<evidence type="ECO:0000313" key="2">
    <source>
        <dbReference type="EMBL" id="PON94979.1"/>
    </source>
</evidence>
<sequence>MRSSSSRRRRRRRLSKTDLLFNVLKQCYPFHRSPSRSLKHTNPLSSDETNSPTTPTHTPKPDPSPSRNNSRTRIAYLLRDFYRKIPQNRFRENAAKKNVTDRCPPTPPIDQKDLSNRFLYLNI</sequence>
<feature type="region of interest" description="Disordered" evidence="1">
    <location>
        <begin position="31"/>
        <end position="71"/>
    </location>
</feature>
<feature type="region of interest" description="Disordered" evidence="1">
    <location>
        <begin position="92"/>
        <end position="111"/>
    </location>
</feature>
<dbReference type="AlphaFoldDB" id="A0A2P5FB19"/>
<evidence type="ECO:0000313" key="3">
    <source>
        <dbReference type="Proteomes" id="UP000237000"/>
    </source>
</evidence>
<dbReference type="EMBL" id="JXTC01000047">
    <property type="protein sequence ID" value="PON94979.1"/>
    <property type="molecule type" value="Genomic_DNA"/>
</dbReference>
<evidence type="ECO:0000256" key="1">
    <source>
        <dbReference type="SAM" id="MobiDB-lite"/>
    </source>
</evidence>
<name>A0A2P5FB19_TREOI</name>
<keyword evidence="3" id="KW-1185">Reference proteome</keyword>
<comment type="caution">
    <text evidence="2">The sequence shown here is derived from an EMBL/GenBank/DDBJ whole genome shotgun (WGS) entry which is preliminary data.</text>
</comment>
<proteinExistence type="predicted"/>
<dbReference type="OrthoDB" id="10459647at2759"/>
<accession>A0A2P5FB19</accession>
<reference evidence="3" key="1">
    <citation type="submission" date="2016-06" db="EMBL/GenBank/DDBJ databases">
        <title>Parallel loss of symbiosis genes in relatives of nitrogen-fixing non-legume Parasponia.</title>
        <authorList>
            <person name="Van Velzen R."/>
            <person name="Holmer R."/>
            <person name="Bu F."/>
            <person name="Rutten L."/>
            <person name="Van Zeijl A."/>
            <person name="Liu W."/>
            <person name="Santuari L."/>
            <person name="Cao Q."/>
            <person name="Sharma T."/>
            <person name="Shen D."/>
            <person name="Roswanjaya Y."/>
            <person name="Wardhani T."/>
            <person name="Kalhor M.S."/>
            <person name="Jansen J."/>
            <person name="Van den Hoogen J."/>
            <person name="Gungor B."/>
            <person name="Hartog M."/>
            <person name="Hontelez J."/>
            <person name="Verver J."/>
            <person name="Yang W.-C."/>
            <person name="Schijlen E."/>
            <person name="Repin R."/>
            <person name="Schilthuizen M."/>
            <person name="Schranz E."/>
            <person name="Heidstra R."/>
            <person name="Miyata K."/>
            <person name="Fedorova E."/>
            <person name="Kohlen W."/>
            <person name="Bisseling T."/>
            <person name="Smit S."/>
            <person name="Geurts R."/>
        </authorList>
    </citation>
    <scope>NUCLEOTIDE SEQUENCE [LARGE SCALE GENOMIC DNA]</scope>
    <source>
        <strain evidence="3">cv. RG33-2</strain>
    </source>
</reference>